<dbReference type="InterPro" id="IPR002035">
    <property type="entry name" value="VWF_A"/>
</dbReference>
<feature type="domain" description="VWFA" evidence="2">
    <location>
        <begin position="135"/>
        <end position="306"/>
    </location>
</feature>
<dbReference type="SMART" id="SM00327">
    <property type="entry name" value="VWA"/>
    <property type="match status" value="1"/>
</dbReference>
<dbReference type="PROSITE" id="PS50234">
    <property type="entry name" value="VWFA"/>
    <property type="match status" value="1"/>
</dbReference>
<proteinExistence type="predicted"/>
<reference evidence="3" key="1">
    <citation type="submission" date="2014-05" db="EMBL/GenBank/DDBJ databases">
        <title>The transcriptome of the halophilic microalga Tetraselmis sp. GSL018 isolated from the Great Salt Lake, Utah.</title>
        <authorList>
            <person name="Jinkerson R.E."/>
            <person name="D'Adamo S."/>
            <person name="Posewitz M.C."/>
        </authorList>
    </citation>
    <scope>NUCLEOTIDE SEQUENCE</scope>
    <source>
        <strain evidence="3">GSL018</strain>
    </source>
</reference>
<organism evidence="3">
    <name type="scientific">Tetraselmis sp. GSL018</name>
    <dbReference type="NCBI Taxonomy" id="582737"/>
    <lineage>
        <taxon>Eukaryota</taxon>
        <taxon>Viridiplantae</taxon>
        <taxon>Chlorophyta</taxon>
        <taxon>core chlorophytes</taxon>
        <taxon>Chlorodendrophyceae</taxon>
        <taxon>Chlorodendrales</taxon>
        <taxon>Chlorodendraceae</taxon>
        <taxon>Tetraselmis</taxon>
    </lineage>
</organism>
<dbReference type="PANTHER" id="PTHR24020:SF84">
    <property type="entry name" value="VWFA DOMAIN-CONTAINING PROTEIN"/>
    <property type="match status" value="1"/>
</dbReference>
<dbReference type="Gene3D" id="3.40.50.410">
    <property type="entry name" value="von Willebrand factor, type A domain"/>
    <property type="match status" value="1"/>
</dbReference>
<name>A0A061R7B0_9CHLO</name>
<dbReference type="AlphaFoldDB" id="A0A061R7B0"/>
<keyword evidence="3" id="KW-0176">Collagen</keyword>
<feature type="region of interest" description="Disordered" evidence="1">
    <location>
        <begin position="65"/>
        <end position="95"/>
    </location>
</feature>
<dbReference type="SUPFAM" id="SSF53300">
    <property type="entry name" value="vWA-like"/>
    <property type="match status" value="1"/>
</dbReference>
<evidence type="ECO:0000259" key="2">
    <source>
        <dbReference type="PROSITE" id="PS50234"/>
    </source>
</evidence>
<dbReference type="InterPro" id="IPR036465">
    <property type="entry name" value="vWFA_dom_sf"/>
</dbReference>
<dbReference type="PANTHER" id="PTHR24020">
    <property type="entry name" value="COLLAGEN ALPHA"/>
    <property type="match status" value="1"/>
</dbReference>
<dbReference type="InterPro" id="IPR050525">
    <property type="entry name" value="ECM_Assembly_Org"/>
</dbReference>
<gene>
    <name evidence="3" type="ORF">TSPGSL018_10023</name>
</gene>
<evidence type="ECO:0000313" key="3">
    <source>
        <dbReference type="EMBL" id="JAC67883.1"/>
    </source>
</evidence>
<feature type="compositionally biased region" description="Polar residues" evidence="1">
    <location>
        <begin position="65"/>
        <end position="94"/>
    </location>
</feature>
<dbReference type="Pfam" id="PF00092">
    <property type="entry name" value="VWA"/>
    <property type="match status" value="1"/>
</dbReference>
<accession>A0A061R7B0</accession>
<evidence type="ECO:0000256" key="1">
    <source>
        <dbReference type="SAM" id="MobiDB-lite"/>
    </source>
</evidence>
<sequence>MQMSIPSGQRFEGVLKDCKCDNGFWIDCKVLRYRNFASSASDESSSTVEVPFTFGNDFFQDADTSVQGNSPAVSTQMHNQADSSYNRSQTTSNPMAAGNMEVSQVAYNNDAAVSLETATPPLETAQQACELVPLDIVFVFDTSKALTQNEDSSSENIVGTVNWNEAQKYFDEALEGLAVGIPFNSLNNRPVTLLPLSWSKNKAARELKNLEPSFNRGSYLGRALNHAKSDFDWRDDATHVVVVISNGRSDDNVLDISTELRYEGYHIFGVGIGAEDDRLLFQITGQRNRLFTTGNYQDLSTALKELQGSACYE</sequence>
<protein>
    <submittedName>
        <fullName evidence="3">Collagen alpha-6 chain</fullName>
    </submittedName>
</protein>
<dbReference type="EMBL" id="GBEZ01018564">
    <property type="protein sequence ID" value="JAC67883.1"/>
    <property type="molecule type" value="Transcribed_RNA"/>
</dbReference>